<dbReference type="SUPFAM" id="SSF56024">
    <property type="entry name" value="Phospholipase D/nuclease"/>
    <property type="match status" value="2"/>
</dbReference>
<dbReference type="GO" id="GO:0004630">
    <property type="term" value="F:phospholipase D activity"/>
    <property type="evidence" value="ECO:0007669"/>
    <property type="project" value="UniProtKB-EC"/>
</dbReference>
<keyword evidence="5" id="KW-0964">Secreted</keyword>
<accession>A0AA43ZJ20</accession>
<comment type="subcellular location">
    <subcellularLocation>
        <location evidence="3">Secreted</location>
    </subcellularLocation>
</comment>
<evidence type="ECO:0000256" key="7">
    <source>
        <dbReference type="ARBA" id="ARBA00022801"/>
    </source>
</evidence>
<evidence type="ECO:0000259" key="10">
    <source>
        <dbReference type="PROSITE" id="PS50035"/>
    </source>
</evidence>
<evidence type="ECO:0000256" key="6">
    <source>
        <dbReference type="ARBA" id="ARBA00022737"/>
    </source>
</evidence>
<feature type="domain" description="PLD phosphodiesterase" evidence="10">
    <location>
        <begin position="372"/>
        <end position="399"/>
    </location>
</feature>
<dbReference type="EMBL" id="JAANCM010000011">
    <property type="protein sequence ID" value="NHT77955.1"/>
    <property type="molecule type" value="Genomic_DNA"/>
</dbReference>
<dbReference type="InterPro" id="IPR025202">
    <property type="entry name" value="PLD-like_dom"/>
</dbReference>
<name>A0AA43ZJ20_9HYPH</name>
<comment type="catalytic activity">
    <reaction evidence="1">
        <text>a 1,2-diacyl-sn-glycero-3-phosphocholine + H2O = a 1,2-diacyl-sn-glycero-3-phosphate + choline + H(+)</text>
        <dbReference type="Rhea" id="RHEA:14445"/>
        <dbReference type="ChEBI" id="CHEBI:15354"/>
        <dbReference type="ChEBI" id="CHEBI:15377"/>
        <dbReference type="ChEBI" id="CHEBI:15378"/>
        <dbReference type="ChEBI" id="CHEBI:57643"/>
        <dbReference type="ChEBI" id="CHEBI:58608"/>
        <dbReference type="EC" id="3.1.4.4"/>
    </reaction>
</comment>
<dbReference type="PANTHER" id="PTHR18896">
    <property type="entry name" value="PHOSPHOLIPASE D"/>
    <property type="match status" value="1"/>
</dbReference>
<evidence type="ECO:0000313" key="12">
    <source>
        <dbReference type="Proteomes" id="UP001155840"/>
    </source>
</evidence>
<protein>
    <recommendedName>
        <fullName evidence="4">Phospholipase D</fullName>
    </recommendedName>
    <alternativeName>
        <fullName evidence="9">Choline phosphatase</fullName>
    </alternativeName>
</protein>
<dbReference type="Pfam" id="PF00614">
    <property type="entry name" value="PLDc"/>
    <property type="match status" value="1"/>
</dbReference>
<proteinExistence type="predicted"/>
<evidence type="ECO:0000256" key="4">
    <source>
        <dbReference type="ARBA" id="ARBA00018392"/>
    </source>
</evidence>
<dbReference type="SMART" id="SM00155">
    <property type="entry name" value="PLDc"/>
    <property type="match status" value="2"/>
</dbReference>
<dbReference type="InterPro" id="IPR001736">
    <property type="entry name" value="PLipase_D/transphosphatidylase"/>
</dbReference>
<evidence type="ECO:0000256" key="1">
    <source>
        <dbReference type="ARBA" id="ARBA00000798"/>
    </source>
</evidence>
<dbReference type="AlphaFoldDB" id="A0AA43ZJ20"/>
<evidence type="ECO:0000256" key="2">
    <source>
        <dbReference type="ARBA" id="ARBA00003145"/>
    </source>
</evidence>
<reference evidence="11" key="1">
    <citation type="submission" date="2020-03" db="EMBL/GenBank/DDBJ databases">
        <title>Ferranicluibacter endophyticum gen. nov., sp. nov., a new genus isolated from Rubus ulmifolius Schott. stem.</title>
        <authorList>
            <person name="Roca-Couso R."/>
            <person name="Flores-Felix J.D."/>
            <person name="Igual J.M."/>
            <person name="Rivas R."/>
        </authorList>
    </citation>
    <scope>NUCLEOTIDE SEQUENCE</scope>
    <source>
        <strain evidence="11">CRRU44</strain>
    </source>
</reference>
<comment type="caution">
    <text evidence="11">The sequence shown here is derived from an EMBL/GenBank/DDBJ whole genome shotgun (WGS) entry which is preliminary data.</text>
</comment>
<dbReference type="PROSITE" id="PS50035">
    <property type="entry name" value="PLD"/>
    <property type="match status" value="2"/>
</dbReference>
<dbReference type="Proteomes" id="UP001155840">
    <property type="component" value="Unassembled WGS sequence"/>
</dbReference>
<evidence type="ECO:0000313" key="11">
    <source>
        <dbReference type="EMBL" id="NHT77955.1"/>
    </source>
</evidence>
<dbReference type="Pfam" id="PF13091">
    <property type="entry name" value="PLDc_2"/>
    <property type="match status" value="1"/>
</dbReference>
<organism evidence="11 12">
    <name type="scientific">Ferranicluibacter rubi</name>
    <dbReference type="NCBI Taxonomy" id="2715133"/>
    <lineage>
        <taxon>Bacteria</taxon>
        <taxon>Pseudomonadati</taxon>
        <taxon>Pseudomonadota</taxon>
        <taxon>Alphaproteobacteria</taxon>
        <taxon>Hyphomicrobiales</taxon>
        <taxon>Rhizobiaceae</taxon>
        <taxon>Ferranicluibacter</taxon>
    </lineage>
</organism>
<dbReference type="CDD" id="cd09140">
    <property type="entry name" value="PLDc_vPLD1_2_like_bac_1"/>
    <property type="match status" value="1"/>
</dbReference>
<dbReference type="GO" id="GO:0009395">
    <property type="term" value="P:phospholipid catabolic process"/>
    <property type="evidence" value="ECO:0007669"/>
    <property type="project" value="TreeGrafter"/>
</dbReference>
<evidence type="ECO:0000256" key="9">
    <source>
        <dbReference type="ARBA" id="ARBA00029594"/>
    </source>
</evidence>
<keyword evidence="8" id="KW-0443">Lipid metabolism</keyword>
<feature type="domain" description="PLD phosphodiesterase" evidence="10">
    <location>
        <begin position="153"/>
        <end position="180"/>
    </location>
</feature>
<evidence type="ECO:0000256" key="8">
    <source>
        <dbReference type="ARBA" id="ARBA00023098"/>
    </source>
</evidence>
<dbReference type="CDD" id="cd09143">
    <property type="entry name" value="PLDc_vPLD1_2_like_bac_2"/>
    <property type="match status" value="1"/>
</dbReference>
<dbReference type="Gene3D" id="3.30.870.10">
    <property type="entry name" value="Endonuclease Chain A"/>
    <property type="match status" value="2"/>
</dbReference>
<evidence type="ECO:0000256" key="5">
    <source>
        <dbReference type="ARBA" id="ARBA00022525"/>
    </source>
</evidence>
<keyword evidence="12" id="KW-1185">Reference proteome</keyword>
<evidence type="ECO:0000256" key="3">
    <source>
        <dbReference type="ARBA" id="ARBA00004613"/>
    </source>
</evidence>
<gene>
    <name evidence="11" type="ORF">G8E10_19820</name>
</gene>
<dbReference type="GO" id="GO:0005576">
    <property type="term" value="C:extracellular region"/>
    <property type="evidence" value="ECO:0007669"/>
    <property type="project" value="UniProtKB-SubCell"/>
</dbReference>
<dbReference type="InterPro" id="IPR015679">
    <property type="entry name" value="PLipase_D_fam"/>
</dbReference>
<sequence>MRNGRGEVHVFHVGQKNDGDRLGEDSSSGGETGIIRIGENAWRREMADKIAFMIDGKAYFQTLDQALRLAYRRIWIIGWDFSPDIRLTPEDPESPTLGSLLLSLVEAKPELEIHILVWAMGPIYSGKSLKLFRKKGWASHARIHLNFDTHHPLRGSHHQKIVCIDDTTGFIGGIDLTARRWDDSDHKPGNPLRVTPDGETYEPVHDMQAAVSGPAARMLGDICRERWLSAMEETIAPVEGAATAWPESLVPALTGCLVAIARTTPATIGHDGIHESIHMLTDALKSAQRIVYIEAQYLAAFGIADILIERLSRPNGPEVLIVVTRISHGFIEKVMMGTNRDRLIRRLKRNDPHDRLRVMYAVVPCDDADGEQEVLVHSKLVIIDDRFLRLGSSNLNNRSEGMDTEADMAIEAVNEDQRGAIADVRYRMLAEHLNSTPEGVRDAILRLSSLHDGVESLNTGRRGLRHFDIDLAQGEEDPLPGTDIVDPAGPIHPIDTLRRRAGAIASRIFGRAS</sequence>
<dbReference type="PANTHER" id="PTHR18896:SF76">
    <property type="entry name" value="PHOSPHOLIPASE"/>
    <property type="match status" value="1"/>
</dbReference>
<comment type="function">
    <text evidence="2">Could be a virulence factor.</text>
</comment>
<keyword evidence="6" id="KW-0677">Repeat</keyword>
<keyword evidence="7" id="KW-0378">Hydrolase</keyword>